<evidence type="ECO:0000259" key="10">
    <source>
        <dbReference type="Pfam" id="PF00278"/>
    </source>
</evidence>
<feature type="domain" description="Orn/DAP/Arg decarboxylase 2 C-terminal" evidence="10">
    <location>
        <begin position="84"/>
        <end position="427"/>
    </location>
</feature>
<organism evidence="12 13">
    <name type="scientific">Lagenidium giganteum</name>
    <dbReference type="NCBI Taxonomy" id="4803"/>
    <lineage>
        <taxon>Eukaryota</taxon>
        <taxon>Sar</taxon>
        <taxon>Stramenopiles</taxon>
        <taxon>Oomycota</taxon>
        <taxon>Peronosporomycetes</taxon>
        <taxon>Pythiales</taxon>
        <taxon>Pythiaceae</taxon>
    </lineage>
</organism>
<dbReference type="InterPro" id="IPR000183">
    <property type="entry name" value="Orn/DAP/Arg_de-COase"/>
</dbReference>
<dbReference type="EC" id="4.1.1.17" evidence="6"/>
<comment type="catalytic activity">
    <reaction evidence="8">
        <text>L-ornithine + H(+) = putrescine + CO2</text>
        <dbReference type="Rhea" id="RHEA:22964"/>
        <dbReference type="ChEBI" id="CHEBI:15378"/>
        <dbReference type="ChEBI" id="CHEBI:16526"/>
        <dbReference type="ChEBI" id="CHEBI:46911"/>
        <dbReference type="ChEBI" id="CHEBI:326268"/>
        <dbReference type="EC" id="4.1.1.17"/>
    </reaction>
</comment>
<dbReference type="InterPro" id="IPR029066">
    <property type="entry name" value="PLP-binding_barrel"/>
</dbReference>
<name>A0AAV2YTH6_9STRA</name>
<dbReference type="InterPro" id="IPR022643">
    <property type="entry name" value="De-COase2_C"/>
</dbReference>
<dbReference type="Gene3D" id="2.40.37.10">
    <property type="entry name" value="Lyase, Ornithine Decarboxylase, Chain A, domain 1"/>
    <property type="match status" value="1"/>
</dbReference>
<keyword evidence="4" id="KW-0456">Lyase</keyword>
<comment type="cofactor">
    <cofactor evidence="1">
        <name>pyridoxal 5'-phosphate</name>
        <dbReference type="ChEBI" id="CHEBI:597326"/>
    </cofactor>
</comment>
<dbReference type="GO" id="GO:0004586">
    <property type="term" value="F:ornithine decarboxylase activity"/>
    <property type="evidence" value="ECO:0007669"/>
    <property type="project" value="UniProtKB-EC"/>
</dbReference>
<keyword evidence="3" id="KW-0663">Pyridoxal phosphate</keyword>
<dbReference type="EMBL" id="DAKRPA010000131">
    <property type="protein sequence ID" value="DAZ97576.1"/>
    <property type="molecule type" value="Genomic_DNA"/>
</dbReference>
<evidence type="ECO:0000256" key="4">
    <source>
        <dbReference type="ARBA" id="ARBA00023239"/>
    </source>
</evidence>
<keyword evidence="13" id="KW-1185">Reference proteome</keyword>
<dbReference type="InterPro" id="IPR022653">
    <property type="entry name" value="De-COase2_pyr-phos_BS"/>
</dbReference>
<dbReference type="PANTHER" id="PTHR11482">
    <property type="entry name" value="ARGININE/DIAMINOPIMELATE/ORNITHINE DECARBOXYLASE"/>
    <property type="match status" value="1"/>
</dbReference>
<dbReference type="Gene3D" id="3.20.20.10">
    <property type="entry name" value="Alanine racemase"/>
    <property type="match status" value="1"/>
</dbReference>
<dbReference type="PRINTS" id="PR01182">
    <property type="entry name" value="ORNDCRBXLASE"/>
</dbReference>
<evidence type="ECO:0000256" key="5">
    <source>
        <dbReference type="ARBA" id="ARBA00034115"/>
    </source>
</evidence>
<dbReference type="InterPro" id="IPR022644">
    <property type="entry name" value="De-COase2_N"/>
</dbReference>
<reference evidence="12" key="1">
    <citation type="submission" date="2022-11" db="EMBL/GenBank/DDBJ databases">
        <authorList>
            <person name="Morgan W.R."/>
            <person name="Tartar A."/>
        </authorList>
    </citation>
    <scope>NUCLEOTIDE SEQUENCE</scope>
    <source>
        <strain evidence="12">ARSEF 373</strain>
    </source>
</reference>
<comment type="caution">
    <text evidence="12">The sequence shown here is derived from an EMBL/GenBank/DDBJ whole genome shotgun (WGS) entry which is preliminary data.</text>
</comment>
<dbReference type="PRINTS" id="PR01179">
    <property type="entry name" value="ODADCRBXLASE"/>
</dbReference>
<evidence type="ECO:0000256" key="9">
    <source>
        <dbReference type="RuleBase" id="RU003737"/>
    </source>
</evidence>
<dbReference type="Proteomes" id="UP001146120">
    <property type="component" value="Unassembled WGS sequence"/>
</dbReference>
<evidence type="ECO:0000313" key="13">
    <source>
        <dbReference type="Proteomes" id="UP001146120"/>
    </source>
</evidence>
<dbReference type="InterPro" id="IPR009006">
    <property type="entry name" value="Ala_racemase/Decarboxylase_C"/>
</dbReference>
<dbReference type="SUPFAM" id="SSF50621">
    <property type="entry name" value="Alanine racemase C-terminal domain-like"/>
    <property type="match status" value="1"/>
</dbReference>
<evidence type="ECO:0000259" key="11">
    <source>
        <dbReference type="Pfam" id="PF02784"/>
    </source>
</evidence>
<evidence type="ECO:0000256" key="3">
    <source>
        <dbReference type="ARBA" id="ARBA00022898"/>
    </source>
</evidence>
<dbReference type="GO" id="GO:0005737">
    <property type="term" value="C:cytoplasm"/>
    <property type="evidence" value="ECO:0007669"/>
    <property type="project" value="TreeGrafter"/>
</dbReference>
<dbReference type="InterPro" id="IPR002433">
    <property type="entry name" value="Orn_de-COase"/>
</dbReference>
<dbReference type="Pfam" id="PF02784">
    <property type="entry name" value="Orn_Arg_deC_N"/>
    <property type="match status" value="1"/>
</dbReference>
<dbReference type="PROSITE" id="PS00878">
    <property type="entry name" value="ODR_DC_2_1"/>
    <property type="match status" value="1"/>
</dbReference>
<evidence type="ECO:0000313" key="12">
    <source>
        <dbReference type="EMBL" id="DAZ97576.1"/>
    </source>
</evidence>
<evidence type="ECO:0000256" key="8">
    <source>
        <dbReference type="ARBA" id="ARBA00049127"/>
    </source>
</evidence>
<dbReference type="Pfam" id="PF00278">
    <property type="entry name" value="Orn_DAP_Arg_deC"/>
    <property type="match status" value="1"/>
</dbReference>
<dbReference type="PANTHER" id="PTHR11482:SF6">
    <property type="entry name" value="ORNITHINE DECARBOXYLASE 1-RELATED"/>
    <property type="match status" value="1"/>
</dbReference>
<comment type="subunit">
    <text evidence="7">Homodimer. Only the dimer is catalytically active, as the active sites are constructed of residues from both monomers.</text>
</comment>
<dbReference type="SUPFAM" id="SSF51419">
    <property type="entry name" value="PLP-binding barrel"/>
    <property type="match status" value="1"/>
</dbReference>
<evidence type="ECO:0000256" key="6">
    <source>
        <dbReference type="ARBA" id="ARBA00034138"/>
    </source>
</evidence>
<dbReference type="CDD" id="cd00622">
    <property type="entry name" value="PLPDE_III_ODC"/>
    <property type="match status" value="1"/>
</dbReference>
<accession>A0AAV2YTH6</accession>
<proteinExistence type="inferred from homology"/>
<reference evidence="12" key="2">
    <citation type="journal article" date="2023" name="Microbiol Resour">
        <title>Decontamination and Annotation of the Draft Genome Sequence of the Oomycete Lagenidium giganteum ARSEF 373.</title>
        <authorList>
            <person name="Morgan W.R."/>
            <person name="Tartar A."/>
        </authorList>
    </citation>
    <scope>NUCLEOTIDE SEQUENCE</scope>
    <source>
        <strain evidence="12">ARSEF 373</strain>
    </source>
</reference>
<gene>
    <name evidence="12" type="ORF">N0F65_005548</name>
</gene>
<dbReference type="GO" id="GO:0033387">
    <property type="term" value="P:putrescine biosynthetic process from arginine, via ornithine"/>
    <property type="evidence" value="ECO:0007669"/>
    <property type="project" value="TreeGrafter"/>
</dbReference>
<evidence type="ECO:0000256" key="1">
    <source>
        <dbReference type="ARBA" id="ARBA00001933"/>
    </source>
</evidence>
<evidence type="ECO:0000256" key="2">
    <source>
        <dbReference type="ARBA" id="ARBA00008872"/>
    </source>
</evidence>
<dbReference type="AlphaFoldDB" id="A0AAV2YTH6"/>
<feature type="domain" description="Orn/DAP/Arg decarboxylase 2 N-terminal" evidence="11">
    <location>
        <begin position="88"/>
        <end position="328"/>
    </location>
</feature>
<comment type="similarity">
    <text evidence="2 9">Belongs to the Orn/Lys/Arg decarboxylase class-II family.</text>
</comment>
<sequence length="455" mass="49928">MFQRAASVTARWASITNQRVRCLQLIPEATHPQFVRQKLSTPTQHPFDYEGQPPEHPVRAAVISAIESHIATSNPTKDAFYVLDMAVLDARWALWHSQLPQVRPYYAVKCNTNPVIAKFLGHLGAGIDCASERELSLALQLGFSPQDIIFANPVKQPSHLAFAANHGVCLMTFDSVDELRKIHKIMPSAQLVLRMYVDSSDAKFGMGIKFGATLADAPELLREAAALAMNVVGVSFHVGSACTRASVFQDAISDARKLFDLAHASGFQNCHLLDIGGGFPGVDHAKDDIITFDVCAQLVQNALAKHFPQVSTDGSVQVIAEPGRFFVSAAQTLVTNVIGRNILVPSDEQAQNPHVQYFINDGTFGSFQDFLSCPPFQLRSDAAESRQLLVTEASIWGQTASDRDCVIERITLPWLEVGAWLVFPAVGAYSNAISRNYQGMGSQHKWVYVTDDCQM</sequence>
<evidence type="ECO:0000256" key="7">
    <source>
        <dbReference type="ARBA" id="ARBA00046672"/>
    </source>
</evidence>
<comment type="pathway">
    <text evidence="5">Amine and polyamine biosynthesis; putrescine biosynthesis via L-ornithine pathway; putrescine from L-ornithine: step 1/1.</text>
</comment>
<dbReference type="FunFam" id="3.20.20.10:FF:000005">
    <property type="entry name" value="Ornithine decarboxylase"/>
    <property type="match status" value="1"/>
</dbReference>
<protein>
    <recommendedName>
        <fullName evidence="6">ornithine decarboxylase</fullName>
        <ecNumber evidence="6">4.1.1.17</ecNumber>
    </recommendedName>
</protein>